<proteinExistence type="predicted"/>
<organism evidence="1 2">
    <name type="scientific">Knoellia koreensis</name>
    <dbReference type="NCBI Taxonomy" id="2730921"/>
    <lineage>
        <taxon>Bacteria</taxon>
        <taxon>Bacillati</taxon>
        <taxon>Actinomycetota</taxon>
        <taxon>Actinomycetes</taxon>
        <taxon>Micrococcales</taxon>
        <taxon>Intrasporangiaceae</taxon>
        <taxon>Knoellia</taxon>
    </lineage>
</organism>
<dbReference type="GO" id="GO:0005829">
    <property type="term" value="C:cytosol"/>
    <property type="evidence" value="ECO:0007669"/>
    <property type="project" value="TreeGrafter"/>
</dbReference>
<reference evidence="1 2" key="1">
    <citation type="submission" date="2020-04" db="EMBL/GenBank/DDBJ databases">
        <title>Knoellia sp. isolate from air conditioner.</title>
        <authorList>
            <person name="Chea S."/>
            <person name="Kim D.-U."/>
        </authorList>
    </citation>
    <scope>NUCLEOTIDE SEQUENCE [LARGE SCALE GENOMIC DNA]</scope>
    <source>
        <strain evidence="1 2">DB2414S</strain>
    </source>
</reference>
<gene>
    <name evidence="1" type="ORF">HJG52_19885</name>
</gene>
<protein>
    <submittedName>
        <fullName evidence="1">HAD-IA family hydrolase</fullName>
    </submittedName>
</protein>
<dbReference type="InterPro" id="IPR023214">
    <property type="entry name" value="HAD_sf"/>
</dbReference>
<dbReference type="RefSeq" id="WP_126860308.1">
    <property type="nucleotide sequence ID" value="NZ_JABEPQ010000008.1"/>
</dbReference>
<dbReference type="Gene3D" id="1.10.150.240">
    <property type="entry name" value="Putative phosphatase, domain 2"/>
    <property type="match status" value="1"/>
</dbReference>
<dbReference type="InterPro" id="IPR023198">
    <property type="entry name" value="PGP-like_dom2"/>
</dbReference>
<dbReference type="Gene3D" id="3.40.50.1000">
    <property type="entry name" value="HAD superfamily/HAD-like"/>
    <property type="match status" value="1"/>
</dbReference>
<dbReference type="SFLD" id="SFLDG01129">
    <property type="entry name" value="C1.5:_HAD__Beta-PGM__Phosphata"/>
    <property type="match status" value="1"/>
</dbReference>
<accession>A0A849HLM4</accession>
<dbReference type="EMBL" id="JABEPQ010000008">
    <property type="protein sequence ID" value="NNM48252.1"/>
    <property type="molecule type" value="Genomic_DNA"/>
</dbReference>
<dbReference type="InterPro" id="IPR036412">
    <property type="entry name" value="HAD-like_sf"/>
</dbReference>
<dbReference type="PANTHER" id="PTHR43434">
    <property type="entry name" value="PHOSPHOGLYCOLATE PHOSPHATASE"/>
    <property type="match status" value="1"/>
</dbReference>
<evidence type="ECO:0000313" key="1">
    <source>
        <dbReference type="EMBL" id="NNM48252.1"/>
    </source>
</evidence>
<dbReference type="Proteomes" id="UP000588586">
    <property type="component" value="Unassembled WGS sequence"/>
</dbReference>
<dbReference type="AlphaFoldDB" id="A0A849HLM4"/>
<dbReference type="PANTHER" id="PTHR43434:SF1">
    <property type="entry name" value="PHOSPHOGLYCOLATE PHOSPHATASE"/>
    <property type="match status" value="1"/>
</dbReference>
<dbReference type="GeneID" id="66336474"/>
<dbReference type="InterPro" id="IPR006439">
    <property type="entry name" value="HAD-SF_hydro_IA"/>
</dbReference>
<dbReference type="SFLD" id="SFLDS00003">
    <property type="entry name" value="Haloacid_Dehalogenase"/>
    <property type="match status" value="1"/>
</dbReference>
<dbReference type="NCBIfam" id="TIGR01549">
    <property type="entry name" value="HAD-SF-IA-v1"/>
    <property type="match status" value="1"/>
</dbReference>
<dbReference type="Pfam" id="PF13419">
    <property type="entry name" value="HAD_2"/>
    <property type="match status" value="1"/>
</dbReference>
<comment type="caution">
    <text evidence="1">The sequence shown here is derived from an EMBL/GenBank/DDBJ whole genome shotgun (WGS) entry which is preliminary data.</text>
</comment>
<dbReference type="GO" id="GO:0008967">
    <property type="term" value="F:phosphoglycolate phosphatase activity"/>
    <property type="evidence" value="ECO:0007669"/>
    <property type="project" value="TreeGrafter"/>
</dbReference>
<dbReference type="InterPro" id="IPR050155">
    <property type="entry name" value="HAD-like_hydrolase_sf"/>
</dbReference>
<dbReference type="NCBIfam" id="TIGR01509">
    <property type="entry name" value="HAD-SF-IA-v3"/>
    <property type="match status" value="1"/>
</dbReference>
<dbReference type="InterPro" id="IPR041492">
    <property type="entry name" value="HAD_2"/>
</dbReference>
<name>A0A849HLM4_9MICO</name>
<dbReference type="GO" id="GO:0006281">
    <property type="term" value="P:DNA repair"/>
    <property type="evidence" value="ECO:0007669"/>
    <property type="project" value="TreeGrafter"/>
</dbReference>
<dbReference type="SUPFAM" id="SSF56784">
    <property type="entry name" value="HAD-like"/>
    <property type="match status" value="1"/>
</dbReference>
<keyword evidence="1" id="KW-0378">Hydrolase</keyword>
<evidence type="ECO:0000313" key="2">
    <source>
        <dbReference type="Proteomes" id="UP000588586"/>
    </source>
</evidence>
<keyword evidence="2" id="KW-1185">Reference proteome</keyword>
<sequence length="204" mass="21623">MTHLVWDMDGTLLDTTSVVPDAFVATVQELGVADVDREKVVAAYSLGVPEVMLEHLVGRPLKNGEVDAYYDRLHASTVTAYAGVLETLAALRARDLRTVIFTVASSRAARMLLASASIEYDILIGGDHVAWPKPAPDGILAAASRLGVDVADIVYIGDAPTDLRTARSAGARGAAATWGHLYRAEEPADARLAAPMDALALLET</sequence>